<dbReference type="InterPro" id="IPR022226">
    <property type="entry name" value="DUF3752"/>
</dbReference>
<evidence type="ECO:0000259" key="2">
    <source>
        <dbReference type="Pfam" id="PF12572"/>
    </source>
</evidence>
<reference evidence="3" key="1">
    <citation type="submission" date="2020-08" db="EMBL/GenBank/DDBJ databases">
        <title>Multicomponent nature underlies the extraordinary mechanical properties of spider dragline silk.</title>
        <authorList>
            <person name="Kono N."/>
            <person name="Nakamura H."/>
            <person name="Mori M."/>
            <person name="Yoshida Y."/>
            <person name="Ohtoshi R."/>
            <person name="Malay A.D."/>
            <person name="Moran D.A.P."/>
            <person name="Tomita M."/>
            <person name="Numata K."/>
            <person name="Arakawa K."/>
        </authorList>
    </citation>
    <scope>NUCLEOTIDE SEQUENCE</scope>
</reference>
<evidence type="ECO:0000313" key="3">
    <source>
        <dbReference type="EMBL" id="GFS29647.1"/>
    </source>
</evidence>
<dbReference type="AlphaFoldDB" id="A0A8X6I417"/>
<dbReference type="InterPro" id="IPR046331">
    <property type="entry name" value="GPAM1-like"/>
</dbReference>
<accession>A0A8X6I417</accession>
<feature type="compositionally biased region" description="Basic residues" evidence="1">
    <location>
        <begin position="210"/>
        <end position="225"/>
    </location>
</feature>
<feature type="compositionally biased region" description="Basic and acidic residues" evidence="1">
    <location>
        <begin position="185"/>
        <end position="209"/>
    </location>
</feature>
<gene>
    <name evidence="3" type="primary">AVEN_50593_1</name>
    <name evidence="3" type="ORF">NPIL_414891</name>
</gene>
<dbReference type="Pfam" id="PF12572">
    <property type="entry name" value="DUF3752"/>
    <property type="match status" value="1"/>
</dbReference>
<sequence length="266" mass="30273">MDSYGPALPPGYVKPADSDSNESEDDSSRYETPTKKSCKVIGPQIPTNFLSKNMPSSSEENNSSRTENSNASNVIGPELPPSIQSQLQNEDEFDEDVYGPVPAQSSNESLDLYERKAEIEKRAVNMKNKLDNKHVPCVETLEREEWMVVPDTSRKNQLGAISRCLAPSSKTSSKEKHHHRHSKKDKMTTEELKKYNKSKRSESLLEMHKKSIKKKEKKEKHKPKERKAFDRDEMAVKHFTKDQVNSVIDKAKYLNSRFAAGGNQYL</sequence>
<feature type="region of interest" description="Disordered" evidence="1">
    <location>
        <begin position="159"/>
        <end position="233"/>
    </location>
</feature>
<feature type="domain" description="DUF3752" evidence="2">
    <location>
        <begin position="169"/>
        <end position="258"/>
    </location>
</feature>
<feature type="compositionally biased region" description="Basic residues" evidence="1">
    <location>
        <begin position="175"/>
        <end position="184"/>
    </location>
</feature>
<protein>
    <recommendedName>
        <fullName evidence="2">DUF3752 domain-containing protein</fullName>
    </recommendedName>
</protein>
<evidence type="ECO:0000313" key="4">
    <source>
        <dbReference type="Proteomes" id="UP000887013"/>
    </source>
</evidence>
<dbReference type="OrthoDB" id="341477at2759"/>
<keyword evidence="4" id="KW-1185">Reference proteome</keyword>
<comment type="caution">
    <text evidence="3">The sequence shown here is derived from an EMBL/GenBank/DDBJ whole genome shotgun (WGS) entry which is preliminary data.</text>
</comment>
<feature type="region of interest" description="Disordered" evidence="1">
    <location>
        <begin position="1"/>
        <end position="112"/>
    </location>
</feature>
<dbReference type="Proteomes" id="UP000887013">
    <property type="component" value="Unassembled WGS sequence"/>
</dbReference>
<dbReference type="PANTHER" id="PTHR46370">
    <property type="entry name" value="GPALPP MOTIFS-CONTAINING PROTEIN 1"/>
    <property type="match status" value="1"/>
</dbReference>
<feature type="compositionally biased region" description="Low complexity" evidence="1">
    <location>
        <begin position="51"/>
        <end position="73"/>
    </location>
</feature>
<organism evidence="3 4">
    <name type="scientific">Nephila pilipes</name>
    <name type="common">Giant wood spider</name>
    <name type="synonym">Nephila maculata</name>
    <dbReference type="NCBI Taxonomy" id="299642"/>
    <lineage>
        <taxon>Eukaryota</taxon>
        <taxon>Metazoa</taxon>
        <taxon>Ecdysozoa</taxon>
        <taxon>Arthropoda</taxon>
        <taxon>Chelicerata</taxon>
        <taxon>Arachnida</taxon>
        <taxon>Araneae</taxon>
        <taxon>Araneomorphae</taxon>
        <taxon>Entelegynae</taxon>
        <taxon>Araneoidea</taxon>
        <taxon>Nephilidae</taxon>
        <taxon>Nephila</taxon>
    </lineage>
</organism>
<dbReference type="PANTHER" id="PTHR46370:SF1">
    <property type="entry name" value="GPALPP MOTIFS-CONTAINING PROTEIN 1"/>
    <property type="match status" value="1"/>
</dbReference>
<evidence type="ECO:0000256" key="1">
    <source>
        <dbReference type="SAM" id="MobiDB-lite"/>
    </source>
</evidence>
<dbReference type="EMBL" id="BMAW01041576">
    <property type="protein sequence ID" value="GFS29647.1"/>
    <property type="molecule type" value="Genomic_DNA"/>
</dbReference>
<proteinExistence type="predicted"/>
<name>A0A8X6I417_NEPPI</name>